<dbReference type="EMBL" id="BSTX01000002">
    <property type="protein sequence ID" value="GLZ78336.1"/>
    <property type="molecule type" value="Genomic_DNA"/>
</dbReference>
<organism evidence="2 3">
    <name type="scientific">Actinorhabdospora filicis</name>
    <dbReference type="NCBI Taxonomy" id="1785913"/>
    <lineage>
        <taxon>Bacteria</taxon>
        <taxon>Bacillati</taxon>
        <taxon>Actinomycetota</taxon>
        <taxon>Actinomycetes</taxon>
        <taxon>Micromonosporales</taxon>
        <taxon>Micromonosporaceae</taxon>
        <taxon>Actinorhabdospora</taxon>
    </lineage>
</organism>
<feature type="transmembrane region" description="Helical" evidence="1">
    <location>
        <begin position="67"/>
        <end position="88"/>
    </location>
</feature>
<dbReference type="RefSeq" id="WP_285663494.1">
    <property type="nucleotide sequence ID" value="NZ_BSTX01000002.1"/>
</dbReference>
<protein>
    <recommendedName>
        <fullName evidence="4">TrbC/VIRB2 family protein</fullName>
    </recommendedName>
</protein>
<dbReference type="Pfam" id="PF18895">
    <property type="entry name" value="T4SS_pilin"/>
    <property type="match status" value="1"/>
</dbReference>
<keyword evidence="3" id="KW-1185">Reference proteome</keyword>
<sequence length="131" mass="13319">MSSSAPARRSRLDRAVTVVLVVLLAVPMVLALTGRADAALADPPPGYAESDEAQKTLLAVIANIRNVIVGLLAALATLLLTIAGVRYLMGGGDPGQAEKAKAGLRAAAVGYGLAILAPALAALLSYVVTFR</sequence>
<dbReference type="Proteomes" id="UP001165079">
    <property type="component" value="Unassembled WGS sequence"/>
</dbReference>
<keyword evidence="1" id="KW-0812">Transmembrane</keyword>
<evidence type="ECO:0000313" key="2">
    <source>
        <dbReference type="EMBL" id="GLZ78336.1"/>
    </source>
</evidence>
<accession>A0A9W6WA84</accession>
<reference evidence="2" key="1">
    <citation type="submission" date="2023-03" db="EMBL/GenBank/DDBJ databases">
        <title>Actinorhabdospora filicis NBRC 111898.</title>
        <authorList>
            <person name="Ichikawa N."/>
            <person name="Sato H."/>
            <person name="Tonouchi N."/>
        </authorList>
    </citation>
    <scope>NUCLEOTIDE SEQUENCE</scope>
    <source>
        <strain evidence="2">NBRC 111898</strain>
    </source>
</reference>
<dbReference type="InterPro" id="IPR043993">
    <property type="entry name" value="T4SS_pilin"/>
</dbReference>
<evidence type="ECO:0000256" key="1">
    <source>
        <dbReference type="SAM" id="Phobius"/>
    </source>
</evidence>
<proteinExistence type="predicted"/>
<comment type="caution">
    <text evidence="2">The sequence shown here is derived from an EMBL/GenBank/DDBJ whole genome shotgun (WGS) entry which is preliminary data.</text>
</comment>
<evidence type="ECO:0008006" key="4">
    <source>
        <dbReference type="Google" id="ProtNLM"/>
    </source>
</evidence>
<feature type="transmembrane region" description="Helical" evidence="1">
    <location>
        <begin position="108"/>
        <end position="128"/>
    </location>
</feature>
<keyword evidence="1" id="KW-0472">Membrane</keyword>
<dbReference type="AlphaFoldDB" id="A0A9W6WA84"/>
<evidence type="ECO:0000313" key="3">
    <source>
        <dbReference type="Proteomes" id="UP001165079"/>
    </source>
</evidence>
<name>A0A9W6WA84_9ACTN</name>
<keyword evidence="1" id="KW-1133">Transmembrane helix</keyword>
<gene>
    <name evidence="2" type="ORF">Afil01_31430</name>
</gene>